<proteinExistence type="predicted"/>
<comment type="caution">
    <text evidence="2">The sequence shown here is derived from an EMBL/GenBank/DDBJ whole genome shotgun (WGS) entry which is preliminary data.</text>
</comment>
<sequence>MTAITMRTAGGVASTPFSLVVDHNQRMDARGHGAKRFTEVEPVVRTRTLEALVEPHRDAVGLFEEPHATRMTERIKNVRETGNPGIGKKTGSGFLDDWLVERTKRPPTPSGDPS</sequence>
<name>A0AAW5Q5J0_9ACTN</name>
<evidence type="ECO:0000256" key="1">
    <source>
        <dbReference type="SAM" id="MobiDB-lite"/>
    </source>
</evidence>
<gene>
    <name evidence="2" type="ORF">M3D93_01580</name>
</gene>
<dbReference type="RefSeq" id="WP_070719806.1">
    <property type="nucleotide sequence ID" value="NZ_JALXRO010000002.1"/>
</dbReference>
<evidence type="ECO:0000313" key="3">
    <source>
        <dbReference type="Proteomes" id="UP001206890"/>
    </source>
</evidence>
<dbReference type="Proteomes" id="UP001206890">
    <property type="component" value="Unassembled WGS sequence"/>
</dbReference>
<evidence type="ECO:0000313" key="2">
    <source>
        <dbReference type="EMBL" id="MCT2116456.1"/>
    </source>
</evidence>
<organism evidence="2 3">
    <name type="scientific">Dietzia cinnamea</name>
    <dbReference type="NCBI Taxonomy" id="321318"/>
    <lineage>
        <taxon>Bacteria</taxon>
        <taxon>Bacillati</taxon>
        <taxon>Actinomycetota</taxon>
        <taxon>Actinomycetes</taxon>
        <taxon>Mycobacteriales</taxon>
        <taxon>Dietziaceae</taxon>
        <taxon>Dietzia</taxon>
    </lineage>
</organism>
<accession>A0AAW5Q5J0</accession>
<feature type="region of interest" description="Disordered" evidence="1">
    <location>
        <begin position="76"/>
        <end position="114"/>
    </location>
</feature>
<protein>
    <submittedName>
        <fullName evidence="2">Uncharacterized protein</fullName>
    </submittedName>
</protein>
<dbReference type="EMBL" id="JALXTC010000004">
    <property type="protein sequence ID" value="MCT2116456.1"/>
    <property type="molecule type" value="Genomic_DNA"/>
</dbReference>
<dbReference type="AlphaFoldDB" id="A0AAW5Q5J0"/>
<reference evidence="2" key="1">
    <citation type="submission" date="2022-04" db="EMBL/GenBank/DDBJ databases">
        <title>Human microbiome associated bacterial genomes.</title>
        <authorList>
            <person name="Sandstrom S."/>
            <person name="Salamzade R."/>
            <person name="Kalan L.R."/>
        </authorList>
    </citation>
    <scope>NUCLEOTIDE SEQUENCE</scope>
    <source>
        <strain evidence="2">P3-SID1762</strain>
    </source>
</reference>